<proteinExistence type="predicted"/>
<dbReference type="Proteomes" id="UP000266673">
    <property type="component" value="Unassembled WGS sequence"/>
</dbReference>
<protein>
    <submittedName>
        <fullName evidence="1">Uncharacterized protein</fullName>
    </submittedName>
</protein>
<comment type="caution">
    <text evidence="1">The sequence shown here is derived from an EMBL/GenBank/DDBJ whole genome shotgun (WGS) entry which is preliminary data.</text>
</comment>
<dbReference type="AlphaFoldDB" id="A0A397VFB7"/>
<dbReference type="OrthoDB" id="2213591at2759"/>
<dbReference type="EMBL" id="QKWP01000461">
    <property type="protein sequence ID" value="RIB19659.1"/>
    <property type="molecule type" value="Genomic_DNA"/>
</dbReference>
<reference evidence="1 2" key="1">
    <citation type="submission" date="2018-06" db="EMBL/GenBank/DDBJ databases">
        <title>Comparative genomics reveals the genomic features of Rhizophagus irregularis, R. cerebriforme, R. diaphanum and Gigaspora rosea, and their symbiotic lifestyle signature.</title>
        <authorList>
            <person name="Morin E."/>
            <person name="San Clemente H."/>
            <person name="Chen E.C.H."/>
            <person name="De La Providencia I."/>
            <person name="Hainaut M."/>
            <person name="Kuo A."/>
            <person name="Kohler A."/>
            <person name="Murat C."/>
            <person name="Tang N."/>
            <person name="Roy S."/>
            <person name="Loubradou J."/>
            <person name="Henrissat B."/>
            <person name="Grigoriev I.V."/>
            <person name="Corradi N."/>
            <person name="Roux C."/>
            <person name="Martin F.M."/>
        </authorList>
    </citation>
    <scope>NUCLEOTIDE SEQUENCE [LARGE SCALE GENOMIC DNA]</scope>
    <source>
        <strain evidence="1 2">DAOM 194757</strain>
    </source>
</reference>
<sequence length="227" mass="26135">MNVKASEYYKKTANMNGFGGNSSLRHNLEFISQLVWKDKLNILYCIASDLEAIHSFIEICILLDEMVNDDDDDDDNEIKKQFFEANNIKRELKSPIHLNDMSKLQHQPTSASAVTFNIYETNFGIFRLINNVMHQIIWPNKPSYKERSSIKLALRSDFKTRDAGEINFTNFTNSTNSPSISPIHLYSKQYINCHELNEFNSLEIIGLDDLGSTYKAAWRNRGIKVAL</sequence>
<evidence type="ECO:0000313" key="2">
    <source>
        <dbReference type="Proteomes" id="UP000266673"/>
    </source>
</evidence>
<organism evidence="1 2">
    <name type="scientific">Gigaspora rosea</name>
    <dbReference type="NCBI Taxonomy" id="44941"/>
    <lineage>
        <taxon>Eukaryota</taxon>
        <taxon>Fungi</taxon>
        <taxon>Fungi incertae sedis</taxon>
        <taxon>Mucoromycota</taxon>
        <taxon>Glomeromycotina</taxon>
        <taxon>Glomeromycetes</taxon>
        <taxon>Diversisporales</taxon>
        <taxon>Gigasporaceae</taxon>
        <taxon>Gigaspora</taxon>
    </lineage>
</organism>
<evidence type="ECO:0000313" key="1">
    <source>
        <dbReference type="EMBL" id="RIB19659.1"/>
    </source>
</evidence>
<name>A0A397VFB7_9GLOM</name>
<accession>A0A397VFB7</accession>
<gene>
    <name evidence="1" type="ORF">C2G38_2245036</name>
</gene>
<keyword evidence="2" id="KW-1185">Reference proteome</keyword>